<sequence>MSNLEIIDLGGYDEAQVRTYVMDHFTKPMEGAEPIKLTFVVGAGKGDRQKYHPDLSKYMTTALRELGFEEDRAASACKECMGTFKSQHDTSKNLKFMHVFPHVDLKSGNEASAQEICAEQRGVHLLCASCEFDTFKEMVAVKTQSWGQRKRLCRALQDMAERFEVAEAKMIRMEALSPEEQVLYDSTSADLLAEKVTWLTAALKRMADEGQLTAREKTQVLAQIDAKLAALPGGKREAEGDDGGDAEPPPAAPIPPKVQKQREALSARRRAVAAAQPIAHPLRHAAEMQALFVRLAAAERLEAVKGRLLTMAEVKTVGEKGEVQEALDELEAACRGWFEDEEEFQSRIAALKAKAAKVKPAAAPAKKVSGAMSALDGWETVSGNSNSKGKSRKR</sequence>
<protein>
    <submittedName>
        <fullName evidence="2">Uncharacterized protein</fullName>
    </submittedName>
</protein>
<accession>A0A835ZCH2</accession>
<feature type="region of interest" description="Disordered" evidence="1">
    <location>
        <begin position="232"/>
        <end position="260"/>
    </location>
</feature>
<name>A0A835ZCH2_9STRA</name>
<dbReference type="AlphaFoldDB" id="A0A835ZCH2"/>
<evidence type="ECO:0000313" key="3">
    <source>
        <dbReference type="Proteomes" id="UP000664859"/>
    </source>
</evidence>
<feature type="compositionally biased region" description="Pro residues" evidence="1">
    <location>
        <begin position="247"/>
        <end position="256"/>
    </location>
</feature>
<comment type="caution">
    <text evidence="2">The sequence shown here is derived from an EMBL/GenBank/DDBJ whole genome shotgun (WGS) entry which is preliminary data.</text>
</comment>
<evidence type="ECO:0000313" key="2">
    <source>
        <dbReference type="EMBL" id="KAG5189637.1"/>
    </source>
</evidence>
<proteinExistence type="predicted"/>
<feature type="region of interest" description="Disordered" evidence="1">
    <location>
        <begin position="362"/>
        <end position="394"/>
    </location>
</feature>
<dbReference type="OrthoDB" id="496479at2759"/>
<reference evidence="2" key="1">
    <citation type="submission" date="2021-02" db="EMBL/GenBank/DDBJ databases">
        <title>First Annotated Genome of the Yellow-green Alga Tribonema minus.</title>
        <authorList>
            <person name="Mahan K.M."/>
        </authorList>
    </citation>
    <scope>NUCLEOTIDE SEQUENCE</scope>
    <source>
        <strain evidence="2">UTEX B ZZ1240</strain>
    </source>
</reference>
<keyword evidence="3" id="KW-1185">Reference proteome</keyword>
<organism evidence="2 3">
    <name type="scientific">Tribonema minus</name>
    <dbReference type="NCBI Taxonomy" id="303371"/>
    <lineage>
        <taxon>Eukaryota</taxon>
        <taxon>Sar</taxon>
        <taxon>Stramenopiles</taxon>
        <taxon>Ochrophyta</taxon>
        <taxon>PX clade</taxon>
        <taxon>Xanthophyceae</taxon>
        <taxon>Tribonematales</taxon>
        <taxon>Tribonemataceae</taxon>
        <taxon>Tribonema</taxon>
    </lineage>
</organism>
<evidence type="ECO:0000256" key="1">
    <source>
        <dbReference type="SAM" id="MobiDB-lite"/>
    </source>
</evidence>
<dbReference type="Proteomes" id="UP000664859">
    <property type="component" value="Unassembled WGS sequence"/>
</dbReference>
<dbReference type="EMBL" id="JAFCMP010000046">
    <property type="protein sequence ID" value="KAG5189637.1"/>
    <property type="molecule type" value="Genomic_DNA"/>
</dbReference>
<gene>
    <name evidence="2" type="ORF">JKP88DRAFT_269378</name>
</gene>